<feature type="domain" description="HECT" evidence="3">
    <location>
        <begin position="211"/>
        <end position="268"/>
    </location>
</feature>
<evidence type="ECO:0000256" key="1">
    <source>
        <dbReference type="ARBA" id="ARBA00022786"/>
    </source>
</evidence>
<keyword evidence="1 2" id="KW-0833">Ubl conjugation pathway</keyword>
<proteinExistence type="predicted"/>
<organism evidence="4 5">
    <name type="scientific">Pisum sativum</name>
    <name type="common">Garden pea</name>
    <name type="synonym">Lathyrus oleraceus</name>
    <dbReference type="NCBI Taxonomy" id="3888"/>
    <lineage>
        <taxon>Eukaryota</taxon>
        <taxon>Viridiplantae</taxon>
        <taxon>Streptophyta</taxon>
        <taxon>Embryophyta</taxon>
        <taxon>Tracheophyta</taxon>
        <taxon>Spermatophyta</taxon>
        <taxon>Magnoliopsida</taxon>
        <taxon>eudicotyledons</taxon>
        <taxon>Gunneridae</taxon>
        <taxon>Pentapetalae</taxon>
        <taxon>rosids</taxon>
        <taxon>fabids</taxon>
        <taxon>Fabales</taxon>
        <taxon>Fabaceae</taxon>
        <taxon>Papilionoideae</taxon>
        <taxon>50 kb inversion clade</taxon>
        <taxon>NPAAA clade</taxon>
        <taxon>Hologalegina</taxon>
        <taxon>IRL clade</taxon>
        <taxon>Fabeae</taxon>
        <taxon>Lathyrus</taxon>
    </lineage>
</organism>
<evidence type="ECO:0000313" key="5">
    <source>
        <dbReference type="Proteomes" id="UP001058974"/>
    </source>
</evidence>
<dbReference type="AlphaFoldDB" id="A0A9D4WVS9"/>
<dbReference type="PANTHER" id="PTHR46567:SF1">
    <property type="entry name" value="MEDIATOR OF RNA POLYMERASE II TRANSCRIPTION SUBUNIT 12"/>
    <property type="match status" value="1"/>
</dbReference>
<dbReference type="Gramene" id="Psat05G0547100-T1">
    <property type="protein sequence ID" value="KAI5410009.1"/>
    <property type="gene ID" value="KIW84_055471"/>
</dbReference>
<comment type="caution">
    <text evidence="2">Lacks conserved residue(s) required for the propagation of feature annotation.</text>
</comment>
<accession>A0A9D4WVS9</accession>
<dbReference type="PANTHER" id="PTHR46567">
    <property type="entry name" value="MEDIATOR OF RNA POLYMERASE II TRANSCRIPTION SUBUNIT 12"/>
    <property type="match status" value="1"/>
</dbReference>
<keyword evidence="5" id="KW-1185">Reference proteome</keyword>
<dbReference type="Proteomes" id="UP001058974">
    <property type="component" value="Chromosome 5"/>
</dbReference>
<dbReference type="InterPro" id="IPR035983">
    <property type="entry name" value="Hect_E3_ubiquitin_ligase"/>
</dbReference>
<comment type="caution">
    <text evidence="4">The sequence shown here is derived from an EMBL/GenBank/DDBJ whole genome shotgun (WGS) entry which is preliminary data.</text>
</comment>
<dbReference type="SUPFAM" id="SSF56204">
    <property type="entry name" value="Hect, E3 ligase catalytic domain"/>
    <property type="match status" value="1"/>
</dbReference>
<dbReference type="Gene3D" id="3.90.1750.10">
    <property type="entry name" value="Hect, E3 ligase catalytic domains"/>
    <property type="match status" value="1"/>
</dbReference>
<reference evidence="4 5" key="1">
    <citation type="journal article" date="2022" name="Nat. Genet.">
        <title>Improved pea reference genome and pan-genome highlight genomic features and evolutionary characteristics.</title>
        <authorList>
            <person name="Yang T."/>
            <person name="Liu R."/>
            <person name="Luo Y."/>
            <person name="Hu S."/>
            <person name="Wang D."/>
            <person name="Wang C."/>
            <person name="Pandey M.K."/>
            <person name="Ge S."/>
            <person name="Xu Q."/>
            <person name="Li N."/>
            <person name="Li G."/>
            <person name="Huang Y."/>
            <person name="Saxena R.K."/>
            <person name="Ji Y."/>
            <person name="Li M."/>
            <person name="Yan X."/>
            <person name="He Y."/>
            <person name="Liu Y."/>
            <person name="Wang X."/>
            <person name="Xiang C."/>
            <person name="Varshney R.K."/>
            <person name="Ding H."/>
            <person name="Gao S."/>
            <person name="Zong X."/>
        </authorList>
    </citation>
    <scope>NUCLEOTIDE SEQUENCE [LARGE SCALE GENOMIC DNA]</scope>
    <source>
        <strain evidence="4 5">cv. Zhongwan 6</strain>
    </source>
</reference>
<evidence type="ECO:0000313" key="4">
    <source>
        <dbReference type="EMBL" id="KAI5410009.1"/>
    </source>
</evidence>
<dbReference type="InterPro" id="IPR000569">
    <property type="entry name" value="HECT_dom"/>
</dbReference>
<dbReference type="PROSITE" id="PS50237">
    <property type="entry name" value="HECT"/>
    <property type="match status" value="1"/>
</dbReference>
<evidence type="ECO:0000259" key="3">
    <source>
        <dbReference type="PROSITE" id="PS50237"/>
    </source>
</evidence>
<protein>
    <recommendedName>
        <fullName evidence="3">HECT domain-containing protein</fullName>
    </recommendedName>
</protein>
<dbReference type="EMBL" id="JAMSHJ010000005">
    <property type="protein sequence ID" value="KAI5410009.1"/>
    <property type="molecule type" value="Genomic_DNA"/>
</dbReference>
<dbReference type="GO" id="GO:0004842">
    <property type="term" value="F:ubiquitin-protein transferase activity"/>
    <property type="evidence" value="ECO:0007669"/>
    <property type="project" value="InterPro"/>
</dbReference>
<name>A0A9D4WVS9_PEA</name>
<evidence type="ECO:0000256" key="2">
    <source>
        <dbReference type="PROSITE-ProRule" id="PRU00104"/>
    </source>
</evidence>
<sequence length="277" mass="31484">MLPLSWIFPPAYSIFTFVRWRSFILSANVTVHEDVNQLYQSLTIAIADAIKHSPFRDVCFRDCQGLYDLMAADESDAEFAALLELNSSDMHLKSMAFVPLRSRLFLNAMIDCKMPPSIFTKDDINRVFGPACQISLAVDKSQAVIESARANEILKQAAFLIPFTSRGKISTSQLAAARQIHGSHIVFTRNRFRIRCDHILEDAYNQMSQMPEDDLRGLIRVTFVNEFRVEEAGIDGGGIFKDFMENITRASFHVQYGLFKGTTDHLLLSESWIWNDT</sequence>
<gene>
    <name evidence="4" type="ORF">KIW84_055471</name>
</gene>